<feature type="region of interest" description="Disordered" evidence="2">
    <location>
        <begin position="699"/>
        <end position="758"/>
    </location>
</feature>
<dbReference type="PANTHER" id="PTHR12776:SF3">
    <property type="entry name" value="KAZRIN-A"/>
    <property type="match status" value="1"/>
</dbReference>
<dbReference type="Gene3D" id="1.10.150.50">
    <property type="entry name" value="Transcription Factor, Ets-1"/>
    <property type="match status" value="3"/>
</dbReference>
<evidence type="ECO:0000256" key="2">
    <source>
        <dbReference type="SAM" id="MobiDB-lite"/>
    </source>
</evidence>
<dbReference type="AlphaFoldDB" id="A0A8C1QZ08"/>
<feature type="region of interest" description="Disordered" evidence="2">
    <location>
        <begin position="350"/>
        <end position="389"/>
    </location>
</feature>
<dbReference type="Ensembl" id="ENSCCRT00010083250.1">
    <property type="protein sequence ID" value="ENSCCRP00010075123.1"/>
    <property type="gene ID" value="ENSCCRG00010032768.1"/>
</dbReference>
<gene>
    <name evidence="4" type="primary">LOC109059586</name>
</gene>
<keyword evidence="1" id="KW-0175">Coiled coil</keyword>
<dbReference type="Pfam" id="PF00536">
    <property type="entry name" value="SAM_1"/>
    <property type="match status" value="2"/>
</dbReference>
<reference evidence="4" key="1">
    <citation type="submission" date="2025-08" db="UniProtKB">
        <authorList>
            <consortium name="Ensembl"/>
        </authorList>
    </citation>
    <scope>IDENTIFICATION</scope>
</reference>
<evidence type="ECO:0000313" key="5">
    <source>
        <dbReference type="Proteomes" id="UP000694427"/>
    </source>
</evidence>
<dbReference type="InterPro" id="IPR013761">
    <property type="entry name" value="SAM/pointed_sf"/>
</dbReference>
<name>A0A8C1QZ08_CYPCA</name>
<dbReference type="InterPro" id="IPR037614">
    <property type="entry name" value="Kazrin"/>
</dbReference>
<dbReference type="InterPro" id="IPR001660">
    <property type="entry name" value="SAM"/>
</dbReference>
<proteinExistence type="predicted"/>
<dbReference type="CDD" id="cd09570">
    <property type="entry name" value="SAM_kazrin_repeat3"/>
    <property type="match status" value="1"/>
</dbReference>
<keyword evidence="5" id="KW-1185">Reference proteome</keyword>
<dbReference type="PROSITE" id="PS50105">
    <property type="entry name" value="SAM_DOMAIN"/>
    <property type="match status" value="2"/>
</dbReference>
<dbReference type="SUPFAM" id="SSF47769">
    <property type="entry name" value="SAM/Pointed domain"/>
    <property type="match status" value="2"/>
</dbReference>
<dbReference type="Pfam" id="PF25986">
    <property type="entry name" value="Kazrin"/>
    <property type="match status" value="1"/>
</dbReference>
<dbReference type="InterPro" id="IPR059089">
    <property type="entry name" value="Kazrin_N"/>
</dbReference>
<dbReference type="Pfam" id="PF07647">
    <property type="entry name" value="SAM_2"/>
    <property type="match status" value="1"/>
</dbReference>
<organism evidence="4 5">
    <name type="scientific">Cyprinus carpio</name>
    <name type="common">Common carp</name>
    <dbReference type="NCBI Taxonomy" id="7962"/>
    <lineage>
        <taxon>Eukaryota</taxon>
        <taxon>Metazoa</taxon>
        <taxon>Chordata</taxon>
        <taxon>Craniata</taxon>
        <taxon>Vertebrata</taxon>
        <taxon>Euteleostomi</taxon>
        <taxon>Actinopterygii</taxon>
        <taxon>Neopterygii</taxon>
        <taxon>Teleostei</taxon>
        <taxon>Ostariophysi</taxon>
        <taxon>Cypriniformes</taxon>
        <taxon>Cyprinidae</taxon>
        <taxon>Cyprininae</taxon>
        <taxon>Cyprinus</taxon>
    </lineage>
</organism>
<feature type="domain" description="SAM" evidence="3">
    <location>
        <begin position="541"/>
        <end position="597"/>
    </location>
</feature>
<dbReference type="Proteomes" id="UP000694427">
    <property type="component" value="Unplaced"/>
</dbReference>
<feature type="compositionally biased region" description="Polar residues" evidence="2">
    <location>
        <begin position="740"/>
        <end position="756"/>
    </location>
</feature>
<dbReference type="PANTHER" id="PTHR12776">
    <property type="entry name" value="KAZRIN-RELATED"/>
    <property type="match status" value="1"/>
</dbReference>
<feature type="compositionally biased region" description="Basic and acidic residues" evidence="2">
    <location>
        <begin position="721"/>
        <end position="733"/>
    </location>
</feature>
<dbReference type="FunFam" id="1.10.150.50:FF:000048">
    <property type="entry name" value="kazrin isoform X1"/>
    <property type="match status" value="1"/>
</dbReference>
<accession>A0A8C1QZ08</accession>
<feature type="region of interest" description="Disordered" evidence="2">
    <location>
        <begin position="44"/>
        <end position="65"/>
    </location>
</feature>
<evidence type="ECO:0000259" key="3">
    <source>
        <dbReference type="PROSITE" id="PS50105"/>
    </source>
</evidence>
<protein>
    <submittedName>
        <fullName evidence="4">Kazrin, periplakin interacting protein a</fullName>
    </submittedName>
</protein>
<sequence length="784" mass="88974">MMDENKQLAQRIDGAIQCAKQEVANLRAELTATGHRLAELGELEEPGEPQEHQQQQQNHPDAPVQRPKALTELGQKGDVVVQETSLDKVLLHEEVVRLQEEVSVLKQVREMLNRELEETGGGCSMELRSVSQLRVQLTQKEQELDRAKEALLAMKADRKRLRLERTDLVNQMQQLYTTLESREEQLRDFIRNYEQHRKESEDAVRVLAREKDLLEREKWDLRRYTKEATEHASALRSALDLKENRIKELEAELTMAKQSLATLTKDVPKRHSLAMPTETVVNGNQEWAMHAELPLTAAIRQSQQNLYHSMDRQVLKASPCVCDADGISMMSSAAARISPCHSKQPSIISDASVMEGERSSTPSDSPRHRTNSLCNSLEDLEEQRRRKKKERIGLGSLSRVFGRGKQRKSLDPTLFDDSDSLSSPARLSVSLSECEEHLDRLQQVELARTAPMSRWRAGTVQAWLEVIMAMPMYIRACADNVKSGKVLLAVTDEDLEFVLGISNSMHRRKLRLAIEDYRDAESGHGLSKAADLDHHWVAQAWLTDVGLPQYSQFFHTHLVDGRLLSTLTHTDLEKHLHMSKKAHQNSLLLRIELLQTLNFDKEILQSRRSECENQNTDPVVWTCRRIIKWIKEIDLKEFADNLQNSGVHGAIMVLDPSFSCDTMAAALCIPSNKHMVRHHLNEEMKALVSAARAGLDQEVEPLGTPPTLHRQSSLSSSSPSCHDDQQSLRRVKEQLGLSPKNFTGQKISHQNRSGSFPRNGLEEVSLQRERCPVRHFSAAELTNV</sequence>
<reference evidence="4" key="2">
    <citation type="submission" date="2025-09" db="UniProtKB">
        <authorList>
            <consortium name="Ensembl"/>
        </authorList>
    </citation>
    <scope>IDENTIFICATION</scope>
</reference>
<dbReference type="SMART" id="SM00454">
    <property type="entry name" value="SAM"/>
    <property type="match status" value="3"/>
</dbReference>
<feature type="domain" description="SAM" evidence="3">
    <location>
        <begin position="455"/>
        <end position="520"/>
    </location>
</feature>
<feature type="coiled-coil region" evidence="1">
    <location>
        <begin position="95"/>
        <end position="266"/>
    </location>
</feature>
<evidence type="ECO:0000256" key="1">
    <source>
        <dbReference type="SAM" id="Coils"/>
    </source>
</evidence>
<dbReference type="InterPro" id="IPR037616">
    <property type="entry name" value="Kazrin_SAM_rpt_3"/>
</dbReference>
<evidence type="ECO:0000313" key="4">
    <source>
        <dbReference type="Ensembl" id="ENSCCRP00010075123.1"/>
    </source>
</evidence>